<evidence type="ECO:0000259" key="2">
    <source>
        <dbReference type="PROSITE" id="PS51819"/>
    </source>
</evidence>
<dbReference type="Pfam" id="PF13669">
    <property type="entry name" value="Glyoxalase_4"/>
    <property type="match status" value="1"/>
</dbReference>
<evidence type="ECO:0000313" key="3">
    <source>
        <dbReference type="EMBL" id="MBI2876564.1"/>
    </source>
</evidence>
<dbReference type="InterPro" id="IPR029068">
    <property type="entry name" value="Glyas_Bleomycin-R_OHBP_Dase"/>
</dbReference>
<dbReference type="GO" id="GO:0046491">
    <property type="term" value="P:L-methylmalonyl-CoA metabolic process"/>
    <property type="evidence" value="ECO:0007669"/>
    <property type="project" value="TreeGrafter"/>
</dbReference>
<dbReference type="InterPro" id="IPR051785">
    <property type="entry name" value="MMCE/EMCE_epimerase"/>
</dbReference>
<dbReference type="PANTHER" id="PTHR43048">
    <property type="entry name" value="METHYLMALONYL-COA EPIMERASE"/>
    <property type="match status" value="1"/>
</dbReference>
<sequence length="166" mass="18711">MEAKGRIQVKEINQVCVVVKDLQASMERYTSQFGIGPWRVYTFEPPAHTGTTVRGRPVFYRMRLALAQVGSLMWELIEPLEGESIYAEFLREKGEGLHHVACFVEDFDRAIADLQAQGVETLQRGNWHEVTYAYMDTVGPLGAILEFVKIPAGFVFPPPEAVWPPA</sequence>
<reference evidence="3" key="1">
    <citation type="submission" date="2020-07" db="EMBL/GenBank/DDBJ databases">
        <title>Huge and variable diversity of episymbiotic CPR bacteria and DPANN archaea in groundwater ecosystems.</title>
        <authorList>
            <person name="He C.Y."/>
            <person name="Keren R."/>
            <person name="Whittaker M."/>
            <person name="Farag I.F."/>
            <person name="Doudna J."/>
            <person name="Cate J.H.D."/>
            <person name="Banfield J.F."/>
        </authorList>
    </citation>
    <scope>NUCLEOTIDE SEQUENCE</scope>
    <source>
        <strain evidence="3">NC_groundwater_672_Ag_B-0.1um_62_36</strain>
    </source>
</reference>
<proteinExistence type="predicted"/>
<dbReference type="PANTHER" id="PTHR43048:SF3">
    <property type="entry name" value="METHYLMALONYL-COA EPIMERASE, MITOCHONDRIAL"/>
    <property type="match status" value="1"/>
</dbReference>
<organism evidence="3 4">
    <name type="scientific">Tectimicrobiota bacterium</name>
    <dbReference type="NCBI Taxonomy" id="2528274"/>
    <lineage>
        <taxon>Bacteria</taxon>
        <taxon>Pseudomonadati</taxon>
        <taxon>Nitrospinota/Tectimicrobiota group</taxon>
        <taxon>Candidatus Tectimicrobiota</taxon>
    </lineage>
</organism>
<accession>A0A932CNS8</accession>
<keyword evidence="1" id="KW-0479">Metal-binding</keyword>
<dbReference type="GO" id="GO:0046872">
    <property type="term" value="F:metal ion binding"/>
    <property type="evidence" value="ECO:0007669"/>
    <property type="project" value="UniProtKB-KW"/>
</dbReference>
<dbReference type="AlphaFoldDB" id="A0A932CNS8"/>
<dbReference type="SUPFAM" id="SSF54593">
    <property type="entry name" value="Glyoxalase/Bleomycin resistance protein/Dihydroxybiphenyl dioxygenase"/>
    <property type="match status" value="1"/>
</dbReference>
<dbReference type="Proteomes" id="UP000769766">
    <property type="component" value="Unassembled WGS sequence"/>
</dbReference>
<dbReference type="GO" id="GO:0004493">
    <property type="term" value="F:methylmalonyl-CoA epimerase activity"/>
    <property type="evidence" value="ECO:0007669"/>
    <property type="project" value="TreeGrafter"/>
</dbReference>
<feature type="domain" description="VOC" evidence="2">
    <location>
        <begin position="11"/>
        <end position="150"/>
    </location>
</feature>
<dbReference type="PROSITE" id="PS51819">
    <property type="entry name" value="VOC"/>
    <property type="match status" value="1"/>
</dbReference>
<name>A0A932CNS8_UNCTE</name>
<protein>
    <submittedName>
        <fullName evidence="3">VOC family protein</fullName>
    </submittedName>
</protein>
<evidence type="ECO:0000256" key="1">
    <source>
        <dbReference type="ARBA" id="ARBA00022723"/>
    </source>
</evidence>
<dbReference type="InterPro" id="IPR037523">
    <property type="entry name" value="VOC_core"/>
</dbReference>
<dbReference type="EMBL" id="JACPRF010000206">
    <property type="protein sequence ID" value="MBI2876564.1"/>
    <property type="molecule type" value="Genomic_DNA"/>
</dbReference>
<comment type="caution">
    <text evidence="3">The sequence shown here is derived from an EMBL/GenBank/DDBJ whole genome shotgun (WGS) entry which is preliminary data.</text>
</comment>
<gene>
    <name evidence="3" type="ORF">HYY20_06760</name>
</gene>
<dbReference type="Gene3D" id="3.10.180.10">
    <property type="entry name" value="2,3-Dihydroxybiphenyl 1,2-Dioxygenase, domain 1"/>
    <property type="match status" value="1"/>
</dbReference>
<evidence type="ECO:0000313" key="4">
    <source>
        <dbReference type="Proteomes" id="UP000769766"/>
    </source>
</evidence>